<dbReference type="GO" id="GO:0030245">
    <property type="term" value="P:cellulose catabolic process"/>
    <property type="evidence" value="ECO:0007669"/>
    <property type="project" value="InterPro"/>
</dbReference>
<evidence type="ECO:0000313" key="2">
    <source>
        <dbReference type="EMBL" id="TEU02952.1"/>
    </source>
</evidence>
<dbReference type="EMBL" id="SOHY01000097">
    <property type="protein sequence ID" value="TEU02952.1"/>
    <property type="molecule type" value="Genomic_DNA"/>
</dbReference>
<protein>
    <recommendedName>
        <fullName evidence="1">CBM11 domain-containing protein</fullName>
    </recommendedName>
</protein>
<evidence type="ECO:0000313" key="3">
    <source>
        <dbReference type="Proteomes" id="UP000316674"/>
    </source>
</evidence>
<evidence type="ECO:0000259" key="1">
    <source>
        <dbReference type="Pfam" id="PF03425"/>
    </source>
</evidence>
<gene>
    <name evidence="2" type="ORF">E3I16_01570</name>
</gene>
<feature type="non-terminal residue" evidence="2">
    <location>
        <position position="1531"/>
    </location>
</feature>
<name>A0A523ZGQ2_UNCAE</name>
<sequence length="1531" mass="175823">MVKSGVMVLSLLAIILILVTMAAATESIDLWKIAEAKLYSDFFSQRNSGLSLSSENDYSTGVSNISLHYYQFPQISPSSTASSTQDATTTQPSYESSLTIFGRKVIGVRYKQTHYLGPTGTEMERREPTSEIDIEQELQVKVKGKVGKKIFANVDYDDTLPQSEQQKISLKYLGDEKELIQEVAIGDIQLAWRGSEFLSYNQSLFGVKVKAKLGKFNLTGIGSMTRGIPASKTFTGKTTLEKREILDTSYLKRKYYRTYFDSSHLPLTLGSVEVYIDDQKGTNNEDSLKMTVSGEAGDSYTGYFDKQYPGEDYFLDYEKGVLNFSGLIQENYVIAISYLDKDGTRHPQTGYRMLKKGEEELYIDKYELKNYYYLGSQRIQRDNFLLKILDLSNNDVTSNYEFTIDYEFGILMFISPLPPFPQAYPPLSEHIYTIYVEYRHTIDAYILRPNIIPGSERVYLDGRELTRDIDYQIDYSTGFLSFLPSLEISEFSQIKIDYEWMPFAGGKMIILGARAEYIPWPQFSLGSTLLSQAAPRLNEVPKLDSAPSSQLGVGLDAHYDFSSLLNRVWSGKTPPELSFSAELAQSTYNPNTFGRVIIENFESTKISDELSMSKDSWQLASKPVQERLAERNTIDIDEEEIIGSEINPGWSSEKRKVLVLDYYFDSSRGENWDSVVYSLSSFGKDYSERNFLEIWMKGEGKGEFLTLDLGVVSEDVDGDTLLDTEDKNGDGKLNPGEDVGIDLGGRLIGEGNGRLDTEDLDGNGLLDTDENYATYDWIIEPDLRIDWTGWRKLIIPLKDAFNWDEVKSMVKHLRLLIEGDDMAGTLKFALISISGDRWRNYNIESRSVNSEDDPEYNPFDDEAFLDYYEAMYGNAQTAEGKWKKEGALCLTLAPEGEGWVQQTFAKPYDYTDYKTLNFWLWGDEKGEDFQLRIGSEVRQAGDYYQKEVKIDWQGWRMVSVPLAEMTRRGSPSWENIRQLRAGIKNESSHWIKIYLNDIFLSEVGESQGLAKGFSLQGGLGEPFSFIAQYKEVDDEFQSLAASSWQGTRLTSLRMNLSPLKFLPLSYYWSRKENSGNSFSGALLESEAVSDKVIEEKKEYKLSFLSSSWPRATFKVENKFTDDPSRGIREKEDTYRISLEYKNPYSFFLLPISVQTIYQREEKRDEYQQEIENKKEITENWHISLPFQLAKNLTLKPIYREKRKSEIEQGEWETPQLKEKSFSLESRASFFHLSPSFIWQGGCREDNFSEGDLKERDIFTHSRISLNIPFQLGALFPETSVWKSLRLYGRYESSREVLYEGTTTSFDLCSGLGLKEFVIDNGKTKFILEKESLTLRQRWQPFSFLDFACDYSQQKRREVREDVPYTIEIRVWPSLDLSFNLNKIPGEVGRLSSHLFTSSYLIASYIHRETIKKDISFLQMEQPSLTWRGGFKKPEDLALILSYKSNQKEESYFGQGGISRDSSSHYEAKIDYFALFPEGAKIPFLRRLVNFKNKIHLILGLNLETKEGSTGQRIEEDKQKWKLFSEIGYKIE</sequence>
<dbReference type="Gene3D" id="2.60.120.430">
    <property type="entry name" value="Galactose-binding lectin"/>
    <property type="match status" value="1"/>
</dbReference>
<dbReference type="SUPFAM" id="SSF49785">
    <property type="entry name" value="Galactose-binding domain-like"/>
    <property type="match status" value="1"/>
</dbReference>
<dbReference type="InterPro" id="IPR008979">
    <property type="entry name" value="Galactose-bd-like_sf"/>
</dbReference>
<dbReference type="Proteomes" id="UP000316674">
    <property type="component" value="Unassembled WGS sequence"/>
</dbReference>
<dbReference type="Pfam" id="PF03425">
    <property type="entry name" value="CBM_11"/>
    <property type="match status" value="1"/>
</dbReference>
<proteinExistence type="predicted"/>
<feature type="domain" description="CBM11" evidence="1">
    <location>
        <begin position="884"/>
        <end position="968"/>
    </location>
</feature>
<reference evidence="2 3" key="1">
    <citation type="submission" date="2019-03" db="EMBL/GenBank/DDBJ databases">
        <title>Metabolic potential of uncultured bacteria and archaea associated with petroleum seepage in deep-sea sediments.</title>
        <authorList>
            <person name="Dong X."/>
            <person name="Hubert C."/>
        </authorList>
    </citation>
    <scope>NUCLEOTIDE SEQUENCE [LARGE SCALE GENOMIC DNA]</scope>
    <source>
        <strain evidence="2">E26_bin6</strain>
    </source>
</reference>
<organism evidence="2 3">
    <name type="scientific">Aerophobetes bacterium</name>
    <dbReference type="NCBI Taxonomy" id="2030807"/>
    <lineage>
        <taxon>Bacteria</taxon>
        <taxon>Candidatus Aerophobota</taxon>
    </lineage>
</organism>
<dbReference type="InterPro" id="IPR005087">
    <property type="entry name" value="CBM11"/>
</dbReference>
<comment type="caution">
    <text evidence="2">The sequence shown here is derived from an EMBL/GenBank/DDBJ whole genome shotgun (WGS) entry which is preliminary data.</text>
</comment>
<accession>A0A523ZGQ2</accession>
<dbReference type="GO" id="GO:0008810">
    <property type="term" value="F:cellulase activity"/>
    <property type="evidence" value="ECO:0007669"/>
    <property type="project" value="InterPro"/>
</dbReference>